<dbReference type="Proteomes" id="UP000095672">
    <property type="component" value="Chromosome"/>
</dbReference>
<gene>
    <name evidence="1" type="ORF">AUP74_01715</name>
</gene>
<dbReference type="EMBL" id="CP014143">
    <property type="protein sequence ID" value="AOS97146.1"/>
    <property type="molecule type" value="Genomic_DNA"/>
</dbReference>
<proteinExistence type="predicted"/>
<name>A0A1C9W7M7_9GAMM</name>
<keyword evidence="2" id="KW-1185">Reference proteome</keyword>
<dbReference type="PATRIC" id="fig|1769779.3.peg.1715"/>
<accession>A0A1C9W7M7</accession>
<dbReference type="STRING" id="1769779.AUP74_01715"/>
<dbReference type="InterPro" id="IPR010836">
    <property type="entry name" value="SapC"/>
</dbReference>
<organism evidence="1 2">
    <name type="scientific">Microbulbifer aggregans</name>
    <dbReference type="NCBI Taxonomy" id="1769779"/>
    <lineage>
        <taxon>Bacteria</taxon>
        <taxon>Pseudomonadati</taxon>
        <taxon>Pseudomonadota</taxon>
        <taxon>Gammaproteobacteria</taxon>
        <taxon>Cellvibrionales</taxon>
        <taxon>Microbulbiferaceae</taxon>
        <taxon>Microbulbifer</taxon>
    </lineage>
</organism>
<dbReference type="Pfam" id="PF07277">
    <property type="entry name" value="SapC"/>
    <property type="match status" value="1"/>
</dbReference>
<protein>
    <submittedName>
        <fullName evidence="1">SapC</fullName>
    </submittedName>
</protein>
<evidence type="ECO:0000313" key="1">
    <source>
        <dbReference type="EMBL" id="AOS97146.1"/>
    </source>
</evidence>
<dbReference type="OrthoDB" id="8888710at2"/>
<sequence length="243" mass="27845">MTRAVPLNSVEHKDLRVITERSEKYGDNVWYALTFPLEFRSLQAYYPVFFQKHPETGRFFALALLGFREGENLFLEDGKWQAPYVPLSIRRQPFLIGRQAVVEDGVEKQQRTIHIDMDNPRVNTEQGERLFMEFGGNSPYLENVGDMLEAIHQGLTAADGFIDALVEYDLLEPFTLEVQLDSGDKHQLVGFYTINEDKLRELDATALDTLHRAGYLEPIYMAMASQSNVRQLLTAKNRQVAQA</sequence>
<reference evidence="2" key="1">
    <citation type="submission" date="2016-01" db="EMBL/GenBank/DDBJ databases">
        <title>Complete genome sequence of Microbulbifer sp. CCB-MM1, a halophile isolated from Matang Mangrove Forest, Perak.</title>
        <authorList>
            <person name="Moh T.H."/>
            <person name="Dinesh B."/>
            <person name="Lau N.-S."/>
            <person name="Go F."/>
            <person name="Alexander Chong S.-C."/>
        </authorList>
    </citation>
    <scope>NUCLEOTIDE SEQUENCE [LARGE SCALE GENOMIC DNA]</scope>
    <source>
        <strain evidence="2">CCB-MM1</strain>
    </source>
</reference>
<evidence type="ECO:0000313" key="2">
    <source>
        <dbReference type="Proteomes" id="UP000095672"/>
    </source>
</evidence>
<dbReference type="KEGG" id="micc:AUP74_01715"/>
<dbReference type="RefSeq" id="WP_069947199.1">
    <property type="nucleotide sequence ID" value="NZ_CP014143.1"/>
</dbReference>
<dbReference type="AlphaFoldDB" id="A0A1C9W7M7"/>